<protein>
    <recommendedName>
        <fullName evidence="5">DUF1592 domain-containing protein</fullName>
    </recommendedName>
</protein>
<feature type="domain" description="DUF1592" evidence="2">
    <location>
        <begin position="192"/>
        <end position="270"/>
    </location>
</feature>
<dbReference type="InterPro" id="IPR013042">
    <property type="entry name" value="DUF1592"/>
</dbReference>
<evidence type="ECO:0008006" key="5">
    <source>
        <dbReference type="Google" id="ProtNLM"/>
    </source>
</evidence>
<feature type="domain" description="DUF1595" evidence="3">
    <location>
        <begin position="124"/>
        <end position="183"/>
    </location>
</feature>
<evidence type="ECO:0000313" key="4">
    <source>
        <dbReference type="EMBL" id="SVD64151.1"/>
    </source>
</evidence>
<dbReference type="Pfam" id="PF07626">
    <property type="entry name" value="PSD3"/>
    <property type="match status" value="1"/>
</dbReference>
<dbReference type="AlphaFoldDB" id="A0A382X1N6"/>
<evidence type="ECO:0000259" key="2">
    <source>
        <dbReference type="Pfam" id="PF07631"/>
    </source>
</evidence>
<dbReference type="InterPro" id="IPR013036">
    <property type="entry name" value="DUF1587"/>
</dbReference>
<feature type="non-terminal residue" evidence="4">
    <location>
        <position position="1"/>
    </location>
</feature>
<dbReference type="EMBL" id="UINC01163702">
    <property type="protein sequence ID" value="SVD64151.1"/>
    <property type="molecule type" value="Genomic_DNA"/>
</dbReference>
<dbReference type="Pfam" id="PF07631">
    <property type="entry name" value="PSD4"/>
    <property type="match status" value="1"/>
</dbReference>
<gene>
    <name evidence="4" type="ORF">METZ01_LOCUS417005</name>
</gene>
<sequence>QYNNVIRDLFGLNRDVFGLPEKLMTRHGNYLNAKKMPDRVNASSLALKPKPGLQNVRAFPKDLRASHGFDNQANQLTLSPLLLDAFLRLSVSILESPDFNQGNVGIWNEFFKEPAADANMEAEVRKRLEAFLMRAFRRPVDREVLERYTAFTLSKIKQGLPFTGSMKKVASAVLSSPLFLYRYGSANEKADQFALASSLSFFFWASSPDLELLDLAKSGELSKPEVLNKTINRMMADPKIERFLDTFPSQWMQLENVLAATPDPKKHRFFSLD</sequence>
<feature type="domain" description="DUF1587" evidence="1">
    <location>
        <begin position="55"/>
        <end position="94"/>
    </location>
</feature>
<name>A0A382X1N6_9ZZZZ</name>
<evidence type="ECO:0000259" key="1">
    <source>
        <dbReference type="Pfam" id="PF07626"/>
    </source>
</evidence>
<evidence type="ECO:0000259" key="3">
    <source>
        <dbReference type="Pfam" id="PF07637"/>
    </source>
</evidence>
<reference evidence="4" key="1">
    <citation type="submission" date="2018-05" db="EMBL/GenBank/DDBJ databases">
        <authorList>
            <person name="Lanie J.A."/>
            <person name="Ng W.-L."/>
            <person name="Kazmierczak K.M."/>
            <person name="Andrzejewski T.M."/>
            <person name="Davidsen T.M."/>
            <person name="Wayne K.J."/>
            <person name="Tettelin H."/>
            <person name="Glass J.I."/>
            <person name="Rusch D."/>
            <person name="Podicherti R."/>
            <person name="Tsui H.-C.T."/>
            <person name="Winkler M.E."/>
        </authorList>
    </citation>
    <scope>NUCLEOTIDE SEQUENCE</scope>
</reference>
<proteinExistence type="predicted"/>
<dbReference type="InterPro" id="IPR013043">
    <property type="entry name" value="DUF1595"/>
</dbReference>
<dbReference type="Pfam" id="PF07637">
    <property type="entry name" value="PSD5"/>
    <property type="match status" value="1"/>
</dbReference>
<organism evidence="4">
    <name type="scientific">marine metagenome</name>
    <dbReference type="NCBI Taxonomy" id="408172"/>
    <lineage>
        <taxon>unclassified sequences</taxon>
        <taxon>metagenomes</taxon>
        <taxon>ecological metagenomes</taxon>
    </lineage>
</organism>
<feature type="non-terminal residue" evidence="4">
    <location>
        <position position="273"/>
    </location>
</feature>
<accession>A0A382X1N6</accession>